<feature type="transmembrane region" description="Helical" evidence="3">
    <location>
        <begin position="32"/>
        <end position="53"/>
    </location>
</feature>
<keyword evidence="3" id="KW-0812">Transmembrane</keyword>
<keyword evidence="3" id="KW-1133">Transmembrane helix</keyword>
<dbReference type="Proteomes" id="UP000799771">
    <property type="component" value="Unassembled WGS sequence"/>
</dbReference>
<evidence type="ECO:0000313" key="5">
    <source>
        <dbReference type="Proteomes" id="UP000799771"/>
    </source>
</evidence>
<name>A0A6A6A923_9PLEO</name>
<dbReference type="SUPFAM" id="SSF103473">
    <property type="entry name" value="MFS general substrate transporter"/>
    <property type="match status" value="1"/>
</dbReference>
<comment type="similarity">
    <text evidence="2">Belongs to the major facilitator superfamily. Monocarboxylate porter (TC 2.A.1.13) family.</text>
</comment>
<dbReference type="InterPro" id="IPR011701">
    <property type="entry name" value="MFS"/>
</dbReference>
<gene>
    <name evidence="4" type="ORF">P153DRAFT_367946</name>
</gene>
<organism evidence="4 5">
    <name type="scientific">Dothidotthia symphoricarpi CBS 119687</name>
    <dbReference type="NCBI Taxonomy" id="1392245"/>
    <lineage>
        <taxon>Eukaryota</taxon>
        <taxon>Fungi</taxon>
        <taxon>Dikarya</taxon>
        <taxon>Ascomycota</taxon>
        <taxon>Pezizomycotina</taxon>
        <taxon>Dothideomycetes</taxon>
        <taxon>Pleosporomycetidae</taxon>
        <taxon>Pleosporales</taxon>
        <taxon>Dothidotthiaceae</taxon>
        <taxon>Dothidotthia</taxon>
    </lineage>
</organism>
<dbReference type="GeneID" id="54408824"/>
<sequence>MTAMGIAGCGGATGGMLFPVIARYTVNSLGISWTLWIMCGVVLVNSLLIQAFAQSKTERGRPASQRQGFVEWRAFLEPSYALYVAAMFFVFAGLWIPYFYVREFTVHALHGENSSSFIVLLILNASGIPGRIIPALLSDYVFGTINTYILILLLGSFTLLSWPYVTSIRSMIPWAVSYGFCAGGISSLLQAGIASLNDEPHKTGIKIGMAFTVVAVSSLLGGPIGGELIKMGESRLGDGTAAYFWLQVFTGSIMLLGCVILVVARCAKTRGRFKQKV</sequence>
<feature type="transmembrane region" description="Helical" evidence="3">
    <location>
        <begin position="205"/>
        <end position="224"/>
    </location>
</feature>
<dbReference type="Gene3D" id="1.20.1250.20">
    <property type="entry name" value="MFS general substrate transporter like domains"/>
    <property type="match status" value="1"/>
</dbReference>
<evidence type="ECO:0000256" key="2">
    <source>
        <dbReference type="ARBA" id="ARBA00006727"/>
    </source>
</evidence>
<protein>
    <submittedName>
        <fullName evidence="4">MFS general substrate transporter</fullName>
    </submittedName>
</protein>
<dbReference type="PANTHER" id="PTHR11360:SF130">
    <property type="entry name" value="MAJOR FACILITATOR SUPERFAMILY (MFS) PROFILE DOMAIN-CONTAINING PROTEIN-RELATED"/>
    <property type="match status" value="1"/>
</dbReference>
<dbReference type="Pfam" id="PF07690">
    <property type="entry name" value="MFS_1"/>
    <property type="match status" value="1"/>
</dbReference>
<dbReference type="PANTHER" id="PTHR11360">
    <property type="entry name" value="MONOCARBOXYLATE TRANSPORTER"/>
    <property type="match status" value="1"/>
</dbReference>
<feature type="transmembrane region" description="Helical" evidence="3">
    <location>
        <begin position="171"/>
        <end position="193"/>
    </location>
</feature>
<keyword evidence="5" id="KW-1185">Reference proteome</keyword>
<feature type="transmembrane region" description="Helical" evidence="3">
    <location>
        <begin position="74"/>
        <end position="96"/>
    </location>
</feature>
<dbReference type="AlphaFoldDB" id="A0A6A6A923"/>
<proteinExistence type="inferred from homology"/>
<dbReference type="InterPro" id="IPR050327">
    <property type="entry name" value="Proton-linked_MCT"/>
</dbReference>
<dbReference type="InterPro" id="IPR036259">
    <property type="entry name" value="MFS_trans_sf"/>
</dbReference>
<dbReference type="EMBL" id="ML977509">
    <property type="protein sequence ID" value="KAF2128046.1"/>
    <property type="molecule type" value="Genomic_DNA"/>
</dbReference>
<keyword evidence="3" id="KW-0472">Membrane</keyword>
<feature type="transmembrane region" description="Helical" evidence="3">
    <location>
        <begin position="145"/>
        <end position="165"/>
    </location>
</feature>
<reference evidence="4" key="1">
    <citation type="journal article" date="2020" name="Stud. Mycol.">
        <title>101 Dothideomycetes genomes: a test case for predicting lifestyles and emergence of pathogens.</title>
        <authorList>
            <person name="Haridas S."/>
            <person name="Albert R."/>
            <person name="Binder M."/>
            <person name="Bloem J."/>
            <person name="Labutti K."/>
            <person name="Salamov A."/>
            <person name="Andreopoulos B."/>
            <person name="Baker S."/>
            <person name="Barry K."/>
            <person name="Bills G."/>
            <person name="Bluhm B."/>
            <person name="Cannon C."/>
            <person name="Castanera R."/>
            <person name="Culley D."/>
            <person name="Daum C."/>
            <person name="Ezra D."/>
            <person name="Gonzalez J."/>
            <person name="Henrissat B."/>
            <person name="Kuo A."/>
            <person name="Liang C."/>
            <person name="Lipzen A."/>
            <person name="Lutzoni F."/>
            <person name="Magnuson J."/>
            <person name="Mondo S."/>
            <person name="Nolan M."/>
            <person name="Ohm R."/>
            <person name="Pangilinan J."/>
            <person name="Park H.-J."/>
            <person name="Ramirez L."/>
            <person name="Alfaro M."/>
            <person name="Sun H."/>
            <person name="Tritt A."/>
            <person name="Yoshinaga Y."/>
            <person name="Zwiers L.-H."/>
            <person name="Turgeon B."/>
            <person name="Goodwin S."/>
            <person name="Spatafora J."/>
            <person name="Crous P."/>
            <person name="Grigoriev I."/>
        </authorList>
    </citation>
    <scope>NUCLEOTIDE SEQUENCE</scope>
    <source>
        <strain evidence="4">CBS 119687</strain>
    </source>
</reference>
<dbReference type="GO" id="GO:0016020">
    <property type="term" value="C:membrane"/>
    <property type="evidence" value="ECO:0007669"/>
    <property type="project" value="UniProtKB-SubCell"/>
</dbReference>
<dbReference type="GO" id="GO:0022857">
    <property type="term" value="F:transmembrane transporter activity"/>
    <property type="evidence" value="ECO:0007669"/>
    <property type="project" value="InterPro"/>
</dbReference>
<feature type="transmembrane region" description="Helical" evidence="3">
    <location>
        <begin position="116"/>
        <end position="133"/>
    </location>
</feature>
<accession>A0A6A6A923</accession>
<dbReference type="OrthoDB" id="6499973at2759"/>
<dbReference type="RefSeq" id="XP_033522435.1">
    <property type="nucleotide sequence ID" value="XM_033668392.1"/>
</dbReference>
<comment type="subcellular location">
    <subcellularLocation>
        <location evidence="1">Membrane</location>
        <topology evidence="1">Multi-pass membrane protein</topology>
    </subcellularLocation>
</comment>
<evidence type="ECO:0000313" key="4">
    <source>
        <dbReference type="EMBL" id="KAF2128046.1"/>
    </source>
</evidence>
<evidence type="ECO:0000256" key="1">
    <source>
        <dbReference type="ARBA" id="ARBA00004141"/>
    </source>
</evidence>
<evidence type="ECO:0000256" key="3">
    <source>
        <dbReference type="SAM" id="Phobius"/>
    </source>
</evidence>
<feature type="transmembrane region" description="Helical" evidence="3">
    <location>
        <begin position="244"/>
        <end position="264"/>
    </location>
</feature>